<comment type="caution">
    <text evidence="2">The sequence shown here is derived from an EMBL/GenBank/DDBJ whole genome shotgun (WGS) entry which is preliminary data.</text>
</comment>
<dbReference type="EMBL" id="CAAALY010024314">
    <property type="protein sequence ID" value="VEL15351.1"/>
    <property type="molecule type" value="Genomic_DNA"/>
</dbReference>
<keyword evidence="3" id="KW-1185">Reference proteome</keyword>
<protein>
    <submittedName>
        <fullName evidence="2">Uncharacterized protein</fullName>
    </submittedName>
</protein>
<evidence type="ECO:0000256" key="1">
    <source>
        <dbReference type="SAM" id="MobiDB-lite"/>
    </source>
</evidence>
<proteinExistence type="predicted"/>
<accession>A0A448WMQ3</accession>
<dbReference type="Proteomes" id="UP000784294">
    <property type="component" value="Unassembled WGS sequence"/>
</dbReference>
<reference evidence="2" key="1">
    <citation type="submission" date="2018-11" db="EMBL/GenBank/DDBJ databases">
        <authorList>
            <consortium name="Pathogen Informatics"/>
        </authorList>
    </citation>
    <scope>NUCLEOTIDE SEQUENCE</scope>
</reference>
<evidence type="ECO:0000313" key="3">
    <source>
        <dbReference type="Proteomes" id="UP000784294"/>
    </source>
</evidence>
<feature type="region of interest" description="Disordered" evidence="1">
    <location>
        <begin position="43"/>
        <end position="112"/>
    </location>
</feature>
<gene>
    <name evidence="2" type="ORF">PXEA_LOCUS8791</name>
</gene>
<dbReference type="AlphaFoldDB" id="A0A448WMQ3"/>
<evidence type="ECO:0000313" key="2">
    <source>
        <dbReference type="EMBL" id="VEL15351.1"/>
    </source>
</evidence>
<sequence>MQMPMSYKLPQLDGVFDECHPEVSRSDKHPIWQDAFVEVKAKKVHVGSRINSGPHRGQIDRGAIEASSSKCNSTSAGKKKRTQPPVPSREPPPPPPPSSGNARKRKWIEDRDKQAELAHLMLRAMHAKEERLYHKELETYVSSSL</sequence>
<feature type="compositionally biased region" description="Pro residues" evidence="1">
    <location>
        <begin position="84"/>
        <end position="98"/>
    </location>
</feature>
<feature type="compositionally biased region" description="Polar residues" evidence="1">
    <location>
        <begin position="66"/>
        <end position="76"/>
    </location>
</feature>
<organism evidence="2 3">
    <name type="scientific">Protopolystoma xenopodis</name>
    <dbReference type="NCBI Taxonomy" id="117903"/>
    <lineage>
        <taxon>Eukaryota</taxon>
        <taxon>Metazoa</taxon>
        <taxon>Spiralia</taxon>
        <taxon>Lophotrochozoa</taxon>
        <taxon>Platyhelminthes</taxon>
        <taxon>Monogenea</taxon>
        <taxon>Polyopisthocotylea</taxon>
        <taxon>Polystomatidea</taxon>
        <taxon>Polystomatidae</taxon>
        <taxon>Protopolystoma</taxon>
    </lineage>
</organism>
<name>A0A448WMQ3_9PLAT</name>